<feature type="non-terminal residue" evidence="3">
    <location>
        <position position="375"/>
    </location>
</feature>
<organism evidence="3 4">
    <name type="scientific">Aramus guarauna</name>
    <name type="common">Limpkin</name>
    <name type="synonym">Scolopax guarauna</name>
    <dbReference type="NCBI Taxonomy" id="54356"/>
    <lineage>
        <taxon>Eukaryota</taxon>
        <taxon>Metazoa</taxon>
        <taxon>Chordata</taxon>
        <taxon>Craniata</taxon>
        <taxon>Vertebrata</taxon>
        <taxon>Euteleostomi</taxon>
        <taxon>Archelosauria</taxon>
        <taxon>Archosauria</taxon>
        <taxon>Dinosauria</taxon>
        <taxon>Saurischia</taxon>
        <taxon>Theropoda</taxon>
        <taxon>Coelurosauria</taxon>
        <taxon>Aves</taxon>
        <taxon>Neognathae</taxon>
        <taxon>Neoaves</taxon>
        <taxon>Gruiformes</taxon>
        <taxon>Aramidae</taxon>
        <taxon>Aramus</taxon>
    </lineage>
</organism>
<feature type="region of interest" description="Disordered" evidence="1">
    <location>
        <begin position="113"/>
        <end position="157"/>
    </location>
</feature>
<dbReference type="EMBL" id="VXBL01003988">
    <property type="protein sequence ID" value="NXO52686.1"/>
    <property type="molecule type" value="Genomic_DNA"/>
</dbReference>
<evidence type="ECO:0000256" key="1">
    <source>
        <dbReference type="SAM" id="MobiDB-lite"/>
    </source>
</evidence>
<name>A0A7L1SVA1_ARAGA</name>
<comment type="caution">
    <text evidence="3">The sequence shown here is derived from an EMBL/GenBank/DDBJ whole genome shotgun (WGS) entry which is preliminary data.</text>
</comment>
<dbReference type="PANTHER" id="PTHR23045:SF9">
    <property type="entry name" value="LEUCINE RICH REPEAT CONTAINING 37A-RELATED"/>
    <property type="match status" value="1"/>
</dbReference>
<dbReference type="PANTHER" id="PTHR23045">
    <property type="entry name" value="LEUCINE-RICH REPEAT-CONTAINING PROTEIN 37A"/>
    <property type="match status" value="1"/>
</dbReference>
<accession>A0A7L1SVA1</accession>
<dbReference type="InterPro" id="IPR029423">
    <property type="entry name" value="LRRC37AB_C"/>
</dbReference>
<dbReference type="Pfam" id="PF14914">
    <property type="entry name" value="LRRC37AB_C"/>
    <property type="match status" value="2"/>
</dbReference>
<evidence type="ECO:0000313" key="3">
    <source>
        <dbReference type="EMBL" id="NXO52686.1"/>
    </source>
</evidence>
<feature type="non-terminal residue" evidence="3">
    <location>
        <position position="1"/>
    </location>
</feature>
<reference evidence="3 4" key="1">
    <citation type="submission" date="2019-09" db="EMBL/GenBank/DDBJ databases">
        <title>Bird 10,000 Genomes (B10K) Project - Family phase.</title>
        <authorList>
            <person name="Zhang G."/>
        </authorList>
    </citation>
    <scope>NUCLEOTIDE SEQUENCE [LARGE SCALE GENOMIC DNA]</scope>
    <source>
        <strain evidence="3">B10K-DU-002-11</strain>
        <tissue evidence="3">Muscle</tissue>
    </source>
</reference>
<protein>
    <submittedName>
        <fullName evidence="3">L37A1 protein</fullName>
    </submittedName>
</protein>
<proteinExistence type="predicted"/>
<dbReference type="Proteomes" id="UP000567570">
    <property type="component" value="Unassembled WGS sequence"/>
</dbReference>
<keyword evidence="4" id="KW-1185">Reference proteome</keyword>
<dbReference type="InterPro" id="IPR015753">
    <property type="entry name" value="LRRC37"/>
</dbReference>
<evidence type="ECO:0000313" key="4">
    <source>
        <dbReference type="Proteomes" id="UP000567570"/>
    </source>
</evidence>
<sequence>IQNYYDAVQQTEKTHGIEDVEDAEDVAGAPSPRQGYVWTYRKDKQGDSPYLNKSNQLFYKMFGNVNLEEEPTPIESKAEPRLNTKQHFFYNLMVNDSLPAASGVLEDVTEEEGSSLGGYLPAVPRTAKTHRKQKKEGSSFLNKPDNPDSPDDTSVQGDLFETNLHHHLRLLVPDEALRTFIAHVAQALRKDCSLPELQLACAKMVSNTGLLIKLLGEKQDDRGDSALAGWCLLEGNVSDGMVAGRKPAGKVGEKYTSGDRLLLAISVSVVIMINITVICLIEVCSQKPAAASQPQSTSKLHPRRFFQKLLPRGWSKNKNSIRAQGSHVRDLSKPQPQWLRDLYQPLDARQKKSLAELYDEETSAKEEIFNESELK</sequence>
<feature type="domain" description="LRRC37A/B like protein 1 C-terminal" evidence="2">
    <location>
        <begin position="254"/>
        <end position="290"/>
    </location>
</feature>
<feature type="domain" description="LRRC37A/B like protein 1 C-terminal" evidence="2">
    <location>
        <begin position="156"/>
        <end position="222"/>
    </location>
</feature>
<evidence type="ECO:0000259" key="2">
    <source>
        <dbReference type="Pfam" id="PF14914"/>
    </source>
</evidence>
<dbReference type="AlphaFoldDB" id="A0A7L1SVA1"/>
<gene>
    <name evidence="3" type="primary">Lrrc37a</name>
    <name evidence="3" type="ORF">ARAGUA_R15631</name>
</gene>